<dbReference type="Pfam" id="PF13244">
    <property type="entry name" value="MbhD"/>
    <property type="match status" value="1"/>
</dbReference>
<feature type="domain" description="MrpA C-terminal/MbhD" evidence="7">
    <location>
        <begin position="20"/>
        <end position="82"/>
    </location>
</feature>
<keyword evidence="2" id="KW-1003">Cell membrane</keyword>
<evidence type="ECO:0000313" key="9">
    <source>
        <dbReference type="Proteomes" id="UP000267448"/>
    </source>
</evidence>
<gene>
    <name evidence="8" type="ORF">EKG38_03485</name>
</gene>
<feature type="transmembrane region" description="Helical" evidence="6">
    <location>
        <begin position="6"/>
        <end position="28"/>
    </location>
</feature>
<evidence type="ECO:0000256" key="1">
    <source>
        <dbReference type="ARBA" id="ARBA00004651"/>
    </source>
</evidence>
<dbReference type="EMBL" id="RXNU01000001">
    <property type="protein sequence ID" value="RTR40985.1"/>
    <property type="molecule type" value="Genomic_DNA"/>
</dbReference>
<keyword evidence="9" id="KW-1185">Reference proteome</keyword>
<evidence type="ECO:0000256" key="6">
    <source>
        <dbReference type="SAM" id="Phobius"/>
    </source>
</evidence>
<dbReference type="RefSeq" id="WP_126518674.1">
    <property type="nucleotide sequence ID" value="NZ_RXNU01000001.1"/>
</dbReference>
<evidence type="ECO:0000256" key="3">
    <source>
        <dbReference type="ARBA" id="ARBA00022692"/>
    </source>
</evidence>
<dbReference type="GO" id="GO:0005886">
    <property type="term" value="C:plasma membrane"/>
    <property type="evidence" value="ECO:0007669"/>
    <property type="project" value="UniProtKB-SubCell"/>
</dbReference>
<dbReference type="Proteomes" id="UP000267448">
    <property type="component" value="Unassembled WGS sequence"/>
</dbReference>
<feature type="transmembrane region" description="Helical" evidence="6">
    <location>
        <begin position="35"/>
        <end position="53"/>
    </location>
</feature>
<accession>A0A431WZY9</accession>
<protein>
    <submittedName>
        <fullName evidence="8">DUF4040 domain-containing protein</fullName>
    </submittedName>
</protein>
<keyword evidence="4 6" id="KW-1133">Transmembrane helix</keyword>
<feature type="transmembrane region" description="Helical" evidence="6">
    <location>
        <begin position="59"/>
        <end position="79"/>
    </location>
</feature>
<dbReference type="AlphaFoldDB" id="A0A431WZY9"/>
<proteinExistence type="predicted"/>
<evidence type="ECO:0000256" key="4">
    <source>
        <dbReference type="ARBA" id="ARBA00022989"/>
    </source>
</evidence>
<reference evidence="8 9" key="1">
    <citation type="submission" date="2018-12" db="EMBL/GenBank/DDBJ databases">
        <authorList>
            <person name="Yu L."/>
        </authorList>
    </citation>
    <scope>NUCLEOTIDE SEQUENCE [LARGE SCALE GENOMIC DNA]</scope>
    <source>
        <strain evidence="8 9">HAW-EB2</strain>
    </source>
</reference>
<comment type="subcellular location">
    <subcellularLocation>
        <location evidence="1">Cell membrane</location>
        <topology evidence="1">Multi-pass membrane protein</topology>
    </subcellularLocation>
</comment>
<sequence>MEALTILNWVLDGLLGVSLFSLAWLALASPDIFKAIVLFISFGLLMALAWVRLNAPDVALAEAAIGAGLTGALLLAAFARLEDISIGASDGEEVQSHIQHDSNEEPK</sequence>
<evidence type="ECO:0000256" key="2">
    <source>
        <dbReference type="ARBA" id="ARBA00022475"/>
    </source>
</evidence>
<keyword evidence="5 6" id="KW-0472">Membrane</keyword>
<evidence type="ECO:0000259" key="7">
    <source>
        <dbReference type="Pfam" id="PF13244"/>
    </source>
</evidence>
<evidence type="ECO:0000256" key="5">
    <source>
        <dbReference type="ARBA" id="ARBA00023136"/>
    </source>
</evidence>
<keyword evidence="3 6" id="KW-0812">Transmembrane</keyword>
<evidence type="ECO:0000313" key="8">
    <source>
        <dbReference type="EMBL" id="RTR40985.1"/>
    </source>
</evidence>
<dbReference type="InterPro" id="IPR025383">
    <property type="entry name" value="MrpA_C/MbhD"/>
</dbReference>
<comment type="caution">
    <text evidence="8">The sequence shown here is derived from an EMBL/GenBank/DDBJ whole genome shotgun (WGS) entry which is preliminary data.</text>
</comment>
<organism evidence="8 9">
    <name type="scientific">Shewanella canadensis</name>
    <dbReference type="NCBI Taxonomy" id="271096"/>
    <lineage>
        <taxon>Bacteria</taxon>
        <taxon>Pseudomonadati</taxon>
        <taxon>Pseudomonadota</taxon>
        <taxon>Gammaproteobacteria</taxon>
        <taxon>Alteromonadales</taxon>
        <taxon>Shewanellaceae</taxon>
        <taxon>Shewanella</taxon>
    </lineage>
</organism>
<name>A0A431WZY9_9GAMM</name>